<dbReference type="GO" id="GO:0016020">
    <property type="term" value="C:membrane"/>
    <property type="evidence" value="ECO:0007669"/>
    <property type="project" value="UniProtKB-SubCell"/>
</dbReference>
<keyword evidence="5" id="KW-0677">Repeat</keyword>
<dbReference type="RefSeq" id="XP_030855880.1">
    <property type="nucleotide sequence ID" value="XM_031000020.1"/>
</dbReference>
<dbReference type="PANTHER" id="PTHR24368">
    <property type="entry name" value="AMPHOTERIN-INDUCED PROTEIN"/>
    <property type="match status" value="1"/>
</dbReference>
<organism evidence="12 13">
    <name type="scientific">Strongylocentrotus purpuratus</name>
    <name type="common">Purple sea urchin</name>
    <dbReference type="NCBI Taxonomy" id="7668"/>
    <lineage>
        <taxon>Eukaryota</taxon>
        <taxon>Metazoa</taxon>
        <taxon>Echinodermata</taxon>
        <taxon>Eleutherozoa</taxon>
        <taxon>Echinozoa</taxon>
        <taxon>Echinoidea</taxon>
        <taxon>Euechinoidea</taxon>
        <taxon>Echinacea</taxon>
        <taxon>Camarodonta</taxon>
        <taxon>Echinidea</taxon>
        <taxon>Strongylocentrotidae</taxon>
        <taxon>Strongylocentrotus</taxon>
    </lineage>
</organism>
<evidence type="ECO:0000256" key="5">
    <source>
        <dbReference type="ARBA" id="ARBA00022737"/>
    </source>
</evidence>
<keyword evidence="6" id="KW-0130">Cell adhesion</keyword>
<proteinExistence type="inferred from homology"/>
<dbReference type="OMA" id="FRIDCEI"/>
<dbReference type="InterPro" id="IPR001611">
    <property type="entry name" value="Leu-rich_rpt"/>
</dbReference>
<keyword evidence="4" id="KW-0812">Transmembrane</keyword>
<dbReference type="KEGG" id="spu:115929900"/>
<accession>A0A7M7T5S0</accession>
<keyword evidence="3" id="KW-0433">Leucine-rich repeat</keyword>
<dbReference type="AlphaFoldDB" id="A0A7M7T5S0"/>
<dbReference type="OrthoDB" id="694479at2759"/>
<feature type="signal peptide" evidence="11">
    <location>
        <begin position="1"/>
        <end position="21"/>
    </location>
</feature>
<dbReference type="SMART" id="SM00369">
    <property type="entry name" value="LRR_TYP"/>
    <property type="match status" value="10"/>
</dbReference>
<keyword evidence="7" id="KW-1133">Transmembrane helix</keyword>
<evidence type="ECO:0000256" key="2">
    <source>
        <dbReference type="ARBA" id="ARBA00005670"/>
    </source>
</evidence>
<evidence type="ECO:0000256" key="3">
    <source>
        <dbReference type="ARBA" id="ARBA00022614"/>
    </source>
</evidence>
<evidence type="ECO:0000313" key="13">
    <source>
        <dbReference type="Proteomes" id="UP000007110"/>
    </source>
</evidence>
<protein>
    <submittedName>
        <fullName evidence="12">Uncharacterized protein</fullName>
    </submittedName>
</protein>
<name>A0A7M7T5S0_STRPU</name>
<evidence type="ECO:0000256" key="6">
    <source>
        <dbReference type="ARBA" id="ARBA00022889"/>
    </source>
</evidence>
<evidence type="ECO:0000256" key="11">
    <source>
        <dbReference type="SAM" id="SignalP"/>
    </source>
</evidence>
<dbReference type="GO" id="GO:0007155">
    <property type="term" value="P:cell adhesion"/>
    <property type="evidence" value="ECO:0007669"/>
    <property type="project" value="UniProtKB-KW"/>
</dbReference>
<evidence type="ECO:0000256" key="8">
    <source>
        <dbReference type="ARBA" id="ARBA00023136"/>
    </source>
</evidence>
<dbReference type="Gene3D" id="3.80.10.10">
    <property type="entry name" value="Ribonuclease Inhibitor"/>
    <property type="match status" value="3"/>
</dbReference>
<dbReference type="InterPro" id="IPR032675">
    <property type="entry name" value="LRR_dom_sf"/>
</dbReference>
<keyword evidence="9" id="KW-0325">Glycoprotein</keyword>
<reference evidence="13" key="1">
    <citation type="submission" date="2015-02" db="EMBL/GenBank/DDBJ databases">
        <title>Genome sequencing for Strongylocentrotus purpuratus.</title>
        <authorList>
            <person name="Murali S."/>
            <person name="Liu Y."/>
            <person name="Vee V."/>
            <person name="English A."/>
            <person name="Wang M."/>
            <person name="Skinner E."/>
            <person name="Han Y."/>
            <person name="Muzny D.M."/>
            <person name="Worley K.C."/>
            <person name="Gibbs R.A."/>
        </authorList>
    </citation>
    <scope>NUCLEOTIDE SEQUENCE</scope>
</reference>
<dbReference type="Proteomes" id="UP000007110">
    <property type="component" value="Unassembled WGS sequence"/>
</dbReference>
<dbReference type="PANTHER" id="PTHR24368:SF210">
    <property type="entry name" value="SURFACE ANTIGEN BSPA-LIKE"/>
    <property type="match status" value="1"/>
</dbReference>
<evidence type="ECO:0000256" key="1">
    <source>
        <dbReference type="ARBA" id="ARBA00004479"/>
    </source>
</evidence>
<dbReference type="InterPro" id="IPR031283">
    <property type="entry name" value="AMIGO"/>
</dbReference>
<sequence>MARMRLIPLLVLLYLLILTATEEMSSQHHGLQLQRLARTRCSQGPYKRKISCTRMELTEVPQDLYPEVEELDLSLNEIRSIFNSSFTRYQRIKNLNISYSKLSEIATGSFYAMPMLQYLDLSKNWSLRSITSQMFNFSINLSHLILSSTGLESVPGDILRLLPNLQLLDLSFTDMLSHINISSCSSKTRILNIVFLLSKIKALVPSRFRIDCEINSLNYKAIKYNSIDPPTIATIRARVLSFPNRRLRPDLWDQFFRGIGMSHIEELLLHATKIARIDQHHFALLRNKPLQVLDVSGNHLPDLTQMGFLDLPLVSTLIIDRCRIKNIGPVNFARMKGLRILHVNHNNIIDINDNIPNLETFVYSDCKKPKWPDQIKQIFNQTKSLKHVIIRNAGLNTLWITFVKNNISLFGGLRTVISLDVKKNPLKRLESGILTDLLLLQELDLSDCELKGIEVNAFEGLQSLQILHLEGNQLLDLPHGVLWNMAYLRNVSLEGNKLKYLDRDLFSNSSKLRNLTLARNQLTGLNHSTFEPILNTLFSIDISENEIACTCNVKWLPLWLSGSITLLNEIDTRCSSASLEELQEKPLMSF</sequence>
<keyword evidence="13" id="KW-1185">Reference proteome</keyword>
<keyword evidence="8" id="KW-0472">Membrane</keyword>
<dbReference type="SUPFAM" id="SSF52058">
    <property type="entry name" value="L domain-like"/>
    <property type="match status" value="2"/>
</dbReference>
<evidence type="ECO:0000256" key="4">
    <source>
        <dbReference type="ARBA" id="ARBA00022692"/>
    </source>
</evidence>
<dbReference type="Pfam" id="PF13855">
    <property type="entry name" value="LRR_8"/>
    <property type="match status" value="2"/>
</dbReference>
<keyword evidence="10" id="KW-0393">Immunoglobulin domain</keyword>
<feature type="chain" id="PRO_5029545351" evidence="11">
    <location>
        <begin position="22"/>
        <end position="590"/>
    </location>
</feature>
<evidence type="ECO:0000313" key="12">
    <source>
        <dbReference type="EnsemblMetazoa" id="XP_030855880"/>
    </source>
</evidence>
<dbReference type="GeneID" id="115929900"/>
<dbReference type="InterPro" id="IPR003591">
    <property type="entry name" value="Leu-rich_rpt_typical-subtyp"/>
</dbReference>
<evidence type="ECO:0000256" key="10">
    <source>
        <dbReference type="ARBA" id="ARBA00023319"/>
    </source>
</evidence>
<keyword evidence="11" id="KW-0732">Signal</keyword>
<dbReference type="EnsemblMetazoa" id="XM_031000020">
    <property type="protein sequence ID" value="XP_030855880"/>
    <property type="gene ID" value="LOC115929900"/>
</dbReference>
<evidence type="ECO:0000256" key="7">
    <source>
        <dbReference type="ARBA" id="ARBA00022989"/>
    </source>
</evidence>
<comment type="subcellular location">
    <subcellularLocation>
        <location evidence="1">Membrane</location>
        <topology evidence="1">Single-pass type I membrane protein</topology>
    </subcellularLocation>
</comment>
<dbReference type="InParanoid" id="A0A7M7T5S0"/>
<comment type="similarity">
    <text evidence="2">Belongs to the immunoglobulin superfamily. AMIGO family.</text>
</comment>
<reference evidence="12" key="2">
    <citation type="submission" date="2021-01" db="UniProtKB">
        <authorList>
            <consortium name="EnsemblMetazoa"/>
        </authorList>
    </citation>
    <scope>IDENTIFICATION</scope>
</reference>
<evidence type="ECO:0000256" key="9">
    <source>
        <dbReference type="ARBA" id="ARBA00023180"/>
    </source>
</evidence>